<organism evidence="1 2">
    <name type="scientific">Caldisericum exile</name>
    <dbReference type="NCBI Taxonomy" id="693075"/>
    <lineage>
        <taxon>Bacteria</taxon>
        <taxon>Pseudomonadati</taxon>
        <taxon>Caldisericota/Cryosericota group</taxon>
        <taxon>Caldisericota</taxon>
        <taxon>Caldisericia</taxon>
        <taxon>Caldisericales</taxon>
        <taxon>Caldisericaceae</taxon>
        <taxon>Caldisericum</taxon>
    </lineage>
</organism>
<dbReference type="NCBIfam" id="TIGR01888">
    <property type="entry name" value="cas_cmr3"/>
    <property type="match status" value="1"/>
</dbReference>
<accession>A0A2J6X457</accession>
<sequence length="356" mass="40502">MKIVKFYPQDVLFFRDAKPFDAGSDNEAINAHYPLPSVFYGALRTSLIESIDDFKNGKYKDFIGTTTEHGKFRSIGPFTFKQNNIFFPIPRNLSVIKKDEDKTLTLIKLKPFQKLDRYKIVSGDKVAMLTKLWHRSYETLEEPDIGYLDLNSLLEFLNGKDVMTIEKDKFKTYEIENRIGIKIDKAKGAAEKRYIYREATIRFVEGCGFASFVENDMGKLNNVKSVFLGGERHVAFTKIEDVTIPTKTLKGRIMIYLATPAIFKNGVLPQNFDGENIFINGVKCKIVSIANAKSITVSTFDIAKNRPRASKFAVPAGSVYFVESEKEIKSDGFITFTDEMEEYGFGRSLIGGWDYE</sequence>
<proteinExistence type="predicted"/>
<dbReference type="AlphaFoldDB" id="A0A2J6X457"/>
<comment type="caution">
    <text evidence="1">The sequence shown here is derived from an EMBL/GenBank/DDBJ whole genome shotgun (WGS) entry which is preliminary data.</text>
</comment>
<dbReference type="InterPro" id="IPR010165">
    <property type="entry name" value="CRISPR-Cmr3_IIIB"/>
</dbReference>
<reference evidence="1 2" key="1">
    <citation type="submission" date="2018-01" db="EMBL/GenBank/DDBJ databases">
        <title>Metagenomic assembled genomes from two thermal pools in the Uzon Caldera, Kamchatka, Russia.</title>
        <authorList>
            <person name="Wilkins L."/>
            <person name="Ettinger C."/>
        </authorList>
    </citation>
    <scope>NUCLEOTIDE SEQUENCE [LARGE SCALE GENOMIC DNA]</scope>
    <source>
        <strain evidence="1">ARK-10</strain>
    </source>
</reference>
<dbReference type="Pfam" id="PF09700">
    <property type="entry name" value="Cas_Cmr3"/>
    <property type="match status" value="1"/>
</dbReference>
<name>A0A2J6X457_9BACT</name>
<evidence type="ECO:0000313" key="1">
    <source>
        <dbReference type="EMBL" id="PMP81110.1"/>
    </source>
</evidence>
<protein>
    <submittedName>
        <fullName evidence="1">Type III-B CRISPR module-associated protein Cmr3</fullName>
    </submittedName>
</protein>
<dbReference type="InterPro" id="IPR019117">
    <property type="entry name" value="CRISPR-assoc_protein_Cmr3"/>
</dbReference>
<dbReference type="EMBL" id="PNIX01000347">
    <property type="protein sequence ID" value="PMP81110.1"/>
    <property type="molecule type" value="Genomic_DNA"/>
</dbReference>
<gene>
    <name evidence="1" type="primary">cmr3</name>
    <name evidence="1" type="ORF">C0175_06050</name>
</gene>
<evidence type="ECO:0000313" key="2">
    <source>
        <dbReference type="Proteomes" id="UP000236910"/>
    </source>
</evidence>
<dbReference type="Gene3D" id="3.30.70.2940">
    <property type="match status" value="1"/>
</dbReference>
<dbReference type="Gene3D" id="2.60.40.4350">
    <property type="match status" value="1"/>
</dbReference>
<dbReference type="Proteomes" id="UP000236910">
    <property type="component" value="Unassembled WGS sequence"/>
</dbReference>